<protein>
    <submittedName>
        <fullName evidence="1">Uncharacterized protein</fullName>
    </submittedName>
</protein>
<name>H9CJG7_VIBCL</name>
<organism evidence="1">
    <name type="scientific">Vibrio cholerae O37</name>
    <dbReference type="NCBI Taxonomy" id="185332"/>
    <lineage>
        <taxon>Bacteria</taxon>
        <taxon>Pseudomonadati</taxon>
        <taxon>Pseudomonadota</taxon>
        <taxon>Gammaproteobacteria</taxon>
        <taxon>Vibrionales</taxon>
        <taxon>Vibrionaceae</taxon>
        <taxon>Vibrio</taxon>
    </lineage>
</organism>
<sequence length="54" mass="6254">MFEYDLSAGDTLKLRDSKGAVFFYRIQRINEQCYLLKRAGSEVELNTTAFLCNN</sequence>
<proteinExistence type="predicted"/>
<accession>H9CJG7</accession>
<dbReference type="EMBL" id="JQ345361">
    <property type="protein sequence ID" value="AFD29062.1"/>
    <property type="molecule type" value="Genomic_DNA"/>
</dbReference>
<evidence type="ECO:0000313" key="1">
    <source>
        <dbReference type="EMBL" id="AFD29062.1"/>
    </source>
</evidence>
<dbReference type="AlphaFoldDB" id="H9CJG7"/>
<reference evidence="1" key="1">
    <citation type="journal article" date="2012" name="FEBS Lett.">
        <title>Genomic analysis of ICEVchBan8: An atypical genetic element in Vibrio cholerae.</title>
        <authorList>
            <person name="Taviani E."/>
            <person name="Spagnoletti M."/>
            <person name="Ceccarelli D."/>
            <person name="Haley B.J."/>
            <person name="Hasan N.A."/>
            <person name="Chen A."/>
            <person name="Colombo M.M."/>
            <person name="Huq A."/>
            <person name="Colwell R.R."/>
        </authorList>
    </citation>
    <scope>NUCLEOTIDE SEQUENCE</scope>
    <source>
        <strain evidence="1">MZ03</strain>
    </source>
</reference>